<comment type="pathway">
    <text evidence="1">Protein modification; protein ubiquitination.</text>
</comment>
<proteinExistence type="predicted"/>
<dbReference type="SMART" id="SM00710">
    <property type="entry name" value="PbH1"/>
    <property type="match status" value="7"/>
</dbReference>
<evidence type="ECO:0000256" key="1">
    <source>
        <dbReference type="ARBA" id="ARBA00004906"/>
    </source>
</evidence>
<dbReference type="PANTHER" id="PTHR22990">
    <property type="entry name" value="F-BOX ONLY PROTEIN"/>
    <property type="match status" value="1"/>
</dbReference>
<dbReference type="GeneID" id="24844355"/>
<evidence type="ECO:0000256" key="4">
    <source>
        <dbReference type="SAM" id="Phobius"/>
    </source>
</evidence>
<dbReference type="RefSeq" id="WP_048155039.1">
    <property type="nucleotide sequence ID" value="NZ_CP009528.1"/>
</dbReference>
<dbReference type="PATRIC" id="fig|1434108.4.peg.1383"/>
<keyword evidence="7" id="KW-1185">Reference proteome</keyword>
<keyword evidence="4" id="KW-0812">Transmembrane</keyword>
<dbReference type="KEGG" id="mby:MSBRM_1128"/>
<feature type="domain" description="Periplasmic copper-binding protein NosD beta helix" evidence="5">
    <location>
        <begin position="60"/>
        <end position="248"/>
    </location>
</feature>
<accession>A0A0E3LN44</accession>
<keyword evidence="3" id="KW-0833">Ubl conjugation pathway</keyword>
<dbReference type="Gene3D" id="2.160.20.10">
    <property type="entry name" value="Single-stranded right-handed beta-helix, Pectin lyase-like"/>
    <property type="match status" value="2"/>
</dbReference>
<evidence type="ECO:0000256" key="3">
    <source>
        <dbReference type="ARBA" id="ARBA00022786"/>
    </source>
</evidence>
<evidence type="ECO:0000313" key="6">
    <source>
        <dbReference type="EMBL" id="AKB54126.1"/>
    </source>
</evidence>
<dbReference type="InterPro" id="IPR051550">
    <property type="entry name" value="SCF-Subunits/Alg-Epimerases"/>
</dbReference>
<gene>
    <name evidence="6" type="ORF">MSBRM_1128</name>
</gene>
<dbReference type="Pfam" id="PF05048">
    <property type="entry name" value="NosD"/>
    <property type="match status" value="1"/>
</dbReference>
<evidence type="ECO:0000256" key="2">
    <source>
        <dbReference type="ARBA" id="ARBA00022737"/>
    </source>
</evidence>
<dbReference type="InterPro" id="IPR011050">
    <property type="entry name" value="Pectin_lyase_fold/virulence"/>
</dbReference>
<dbReference type="SUPFAM" id="SSF51126">
    <property type="entry name" value="Pectin lyase-like"/>
    <property type="match status" value="1"/>
</dbReference>
<keyword evidence="2" id="KW-0677">Repeat</keyword>
<feature type="transmembrane region" description="Helical" evidence="4">
    <location>
        <begin position="6"/>
        <end position="27"/>
    </location>
</feature>
<dbReference type="InterPro" id="IPR012334">
    <property type="entry name" value="Pectin_lyas_fold"/>
</dbReference>
<name>A0A0E3LN44_METBA</name>
<dbReference type="InterPro" id="IPR007742">
    <property type="entry name" value="NosD_dom"/>
</dbReference>
<dbReference type="InterPro" id="IPR022441">
    <property type="entry name" value="Para_beta_helix_rpt-2"/>
</dbReference>
<dbReference type="AlphaFoldDB" id="A0A0E3LN44"/>
<keyword evidence="4" id="KW-1133">Transmembrane helix</keyword>
<dbReference type="Proteomes" id="UP000033033">
    <property type="component" value="Chromosome"/>
</dbReference>
<keyword evidence="4" id="KW-0472">Membrane</keyword>
<protein>
    <submittedName>
        <fullName evidence="6">Cell surface protein</fullName>
    </submittedName>
</protein>
<sequence length="319" mass="35021">MSLSQINIKIILVFSLVFAISALYVFYSENSEKNSGDFLDNSNNSIITNVYSGDSIQQAINNTSSGGTVTVDSGLYKENLVVDKSLIIISQPGETTEAIIQAADPEKDVFHITADNVTISGFNITGSHGKAGIYYSGSDGNINENKLSYNNYGVYLNNSNRDILENNEVNNNSFGIYLKNSNNNQLKSNNVSGVGIFVGLENNATGIYLEDSDTNKLMRNTISKLWDGVNFTESSNNELNNNSILHNYFSLSLVNSNNNKVLNNTIVRRGYSYSVVLADSQNNTVKGNNKDLNTELKICYSFKSTNNTLEGELYTSKGE</sequence>
<organism evidence="6 7">
    <name type="scientific">Methanosarcina barkeri MS</name>
    <dbReference type="NCBI Taxonomy" id="1434108"/>
    <lineage>
        <taxon>Archaea</taxon>
        <taxon>Methanobacteriati</taxon>
        <taxon>Methanobacteriota</taxon>
        <taxon>Stenosarchaea group</taxon>
        <taxon>Methanomicrobia</taxon>
        <taxon>Methanosarcinales</taxon>
        <taxon>Methanosarcinaceae</taxon>
        <taxon>Methanosarcina</taxon>
    </lineage>
</organism>
<dbReference type="EMBL" id="CP009528">
    <property type="protein sequence ID" value="AKB54126.1"/>
    <property type="molecule type" value="Genomic_DNA"/>
</dbReference>
<evidence type="ECO:0000259" key="5">
    <source>
        <dbReference type="Pfam" id="PF05048"/>
    </source>
</evidence>
<dbReference type="InterPro" id="IPR006626">
    <property type="entry name" value="PbH1"/>
</dbReference>
<dbReference type="NCBIfam" id="TIGR03804">
    <property type="entry name" value="para_beta_helix"/>
    <property type="match status" value="4"/>
</dbReference>
<evidence type="ECO:0000313" key="7">
    <source>
        <dbReference type="Proteomes" id="UP000033033"/>
    </source>
</evidence>
<reference evidence="6 7" key="1">
    <citation type="submission" date="2014-07" db="EMBL/GenBank/DDBJ databases">
        <title>Methanogenic archaea and the global carbon cycle.</title>
        <authorList>
            <person name="Henriksen J.R."/>
            <person name="Luke J."/>
            <person name="Reinhart S."/>
            <person name="Benedict M.N."/>
            <person name="Youngblut N.D."/>
            <person name="Metcalf M.E."/>
            <person name="Whitaker R.J."/>
            <person name="Metcalf W.W."/>
        </authorList>
    </citation>
    <scope>NUCLEOTIDE SEQUENCE [LARGE SCALE GENOMIC DNA]</scope>
    <source>
        <strain evidence="6 7">MS</strain>
    </source>
</reference>
<dbReference type="HOGENOM" id="CLU_827980_0_0_2"/>
<dbReference type="PANTHER" id="PTHR22990:SF15">
    <property type="entry name" value="F-BOX ONLY PROTEIN 10"/>
    <property type="match status" value="1"/>
</dbReference>